<organism evidence="4 5">
    <name type="scientific">Metapseudomonas resinovorans NBRC 106553</name>
    <dbReference type="NCBI Taxonomy" id="1245471"/>
    <lineage>
        <taxon>Bacteria</taxon>
        <taxon>Pseudomonadati</taxon>
        <taxon>Pseudomonadota</taxon>
        <taxon>Gammaproteobacteria</taxon>
        <taxon>Pseudomonadales</taxon>
        <taxon>Pseudomonadaceae</taxon>
        <taxon>Metapseudomonas</taxon>
    </lineage>
</organism>
<sequence length="186" mass="19713">MRLIVISCLLLAAALPATAQIYRYIDANGNTVFTNQPPDGAATERVELAPTNTVRSQAPTAPADDATDPANGAPFYQVLALTDIPSDEALRANNGTFSVGVALDPRLQPGHSLRLRLDGEPHGQPTNVPRLQLVNLSRGEHTMAVDVLSGTRVVQTSAPVTFTVQRVNTSSPALRPPPAPTPRPNN</sequence>
<dbReference type="Proteomes" id="UP000015503">
    <property type="component" value="Chromosome"/>
</dbReference>
<accession>S6APN0</accession>
<dbReference type="RefSeq" id="WP_016495195.1">
    <property type="nucleotide sequence ID" value="NC_021499.1"/>
</dbReference>
<feature type="domain" description="DUF4124" evidence="3">
    <location>
        <begin position="8"/>
        <end position="61"/>
    </location>
</feature>
<evidence type="ECO:0000256" key="1">
    <source>
        <dbReference type="SAM" id="MobiDB-lite"/>
    </source>
</evidence>
<evidence type="ECO:0000313" key="4">
    <source>
        <dbReference type="EMBL" id="BAN51070.1"/>
    </source>
</evidence>
<dbReference type="InterPro" id="IPR025392">
    <property type="entry name" value="DUF4124"/>
</dbReference>
<keyword evidence="5" id="KW-1185">Reference proteome</keyword>
<evidence type="ECO:0000313" key="5">
    <source>
        <dbReference type="Proteomes" id="UP000015503"/>
    </source>
</evidence>
<dbReference type="EMBL" id="AP013068">
    <property type="protein sequence ID" value="BAN51070.1"/>
    <property type="molecule type" value="Genomic_DNA"/>
</dbReference>
<gene>
    <name evidence="4" type="ORF">PCA10_53380</name>
</gene>
<reference evidence="4 5" key="1">
    <citation type="journal article" date="2013" name="Genome Announc.">
        <title>Complete Genome Sequence of the Carbazole Degrader Pseudomonas resinovorans Strain CA10 (NBRC 106553).</title>
        <authorList>
            <person name="Shintani M."/>
            <person name="Hosoyama A."/>
            <person name="Ohji S."/>
            <person name="Tsuchikane K."/>
            <person name="Takarada H."/>
            <person name="Yamazoe A."/>
            <person name="Fujita N."/>
            <person name="Nojiri H."/>
        </authorList>
    </citation>
    <scope>NUCLEOTIDE SEQUENCE [LARGE SCALE GENOMIC DNA]</scope>
    <source>
        <strain evidence="4 5">NBRC 106553</strain>
    </source>
</reference>
<feature type="compositionally biased region" description="Low complexity" evidence="1">
    <location>
        <begin position="58"/>
        <end position="70"/>
    </location>
</feature>
<evidence type="ECO:0000256" key="2">
    <source>
        <dbReference type="SAM" id="SignalP"/>
    </source>
</evidence>
<evidence type="ECO:0000259" key="3">
    <source>
        <dbReference type="Pfam" id="PF13511"/>
    </source>
</evidence>
<dbReference type="AlphaFoldDB" id="S6APN0"/>
<keyword evidence="2" id="KW-0732">Signal</keyword>
<dbReference type="Pfam" id="PF13511">
    <property type="entry name" value="DUF4124"/>
    <property type="match status" value="1"/>
</dbReference>
<name>S6APN0_METRE</name>
<feature type="signal peptide" evidence="2">
    <location>
        <begin position="1"/>
        <end position="19"/>
    </location>
</feature>
<proteinExistence type="predicted"/>
<dbReference type="KEGG" id="pre:PCA10_53380"/>
<dbReference type="OrthoDB" id="7062774at2"/>
<dbReference type="HOGENOM" id="CLU_110739_0_0_6"/>
<protein>
    <recommendedName>
        <fullName evidence="3">DUF4124 domain-containing protein</fullName>
    </recommendedName>
</protein>
<dbReference type="PATRIC" id="fig|1245471.3.peg.5421"/>
<feature type="chain" id="PRO_5004536105" description="DUF4124 domain-containing protein" evidence="2">
    <location>
        <begin position="20"/>
        <end position="186"/>
    </location>
</feature>
<dbReference type="eggNOG" id="ENOG5032YZ5">
    <property type="taxonomic scope" value="Bacteria"/>
</dbReference>
<dbReference type="STRING" id="1245471.PCA10_53380"/>
<feature type="region of interest" description="Disordered" evidence="1">
    <location>
        <begin position="51"/>
        <end position="70"/>
    </location>
</feature>